<dbReference type="InterPro" id="IPR031982">
    <property type="entry name" value="PilE-like"/>
</dbReference>
<dbReference type="RefSeq" id="WP_127680777.1">
    <property type="nucleotide sequence ID" value="NZ_SACM01000001.1"/>
</dbReference>
<comment type="caution">
    <text evidence="1">The sequence shown here is derived from an EMBL/GenBank/DDBJ whole genome shotgun (WGS) entry which is preliminary data.</text>
</comment>
<dbReference type="Gene3D" id="3.30.700.10">
    <property type="entry name" value="Glycoprotein, Type 4 Pilin"/>
    <property type="match status" value="1"/>
</dbReference>
<proteinExistence type="predicted"/>
<evidence type="ECO:0000313" key="1">
    <source>
        <dbReference type="EMBL" id="RVT88023.1"/>
    </source>
</evidence>
<dbReference type="AlphaFoldDB" id="A0A3S2XYY6"/>
<protein>
    <submittedName>
        <fullName evidence="1">Prepilin-type N-terminal cleavage/methylation domain-containing protein</fullName>
    </submittedName>
</protein>
<sequence>MRARTRGFSLIETLVGAALVALLAAMGYPSYAEQVQLARRADAWDALARLALAQERHRSRNTTFADDLDALGQPPHSPAQHYRVRVSTADAEGYVLEAWPSPGSSQTGDLRCQRLRVTVQRGVLQRASYDRQGQDSTRRCFVS</sequence>
<accession>A0A3S2XYY6</accession>
<dbReference type="EMBL" id="SACM01000001">
    <property type="protein sequence ID" value="RVT88023.1"/>
    <property type="molecule type" value="Genomic_DNA"/>
</dbReference>
<dbReference type="GO" id="GO:0043683">
    <property type="term" value="P:type IV pilus assembly"/>
    <property type="evidence" value="ECO:0007669"/>
    <property type="project" value="InterPro"/>
</dbReference>
<evidence type="ECO:0000313" key="2">
    <source>
        <dbReference type="Proteomes" id="UP000288587"/>
    </source>
</evidence>
<gene>
    <name evidence="1" type="ORF">EOD73_03160</name>
</gene>
<dbReference type="Proteomes" id="UP000288587">
    <property type="component" value="Unassembled WGS sequence"/>
</dbReference>
<dbReference type="SUPFAM" id="SSF54523">
    <property type="entry name" value="Pili subunits"/>
    <property type="match status" value="1"/>
</dbReference>
<dbReference type="PROSITE" id="PS00409">
    <property type="entry name" value="PROKAR_NTER_METHYL"/>
    <property type="match status" value="1"/>
</dbReference>
<dbReference type="InterPro" id="IPR045584">
    <property type="entry name" value="Pilin-like"/>
</dbReference>
<dbReference type="InterPro" id="IPR012902">
    <property type="entry name" value="N_methyl_site"/>
</dbReference>
<dbReference type="Pfam" id="PF16732">
    <property type="entry name" value="ComP_DUS"/>
    <property type="match status" value="1"/>
</dbReference>
<dbReference type="Pfam" id="PF07963">
    <property type="entry name" value="N_methyl"/>
    <property type="match status" value="1"/>
</dbReference>
<reference evidence="1 2" key="1">
    <citation type="submission" date="2019-01" db="EMBL/GenBank/DDBJ databases">
        <authorList>
            <person name="Chen W.-M."/>
        </authorList>
    </citation>
    <scope>NUCLEOTIDE SEQUENCE [LARGE SCALE GENOMIC DNA]</scope>
    <source>
        <strain evidence="1 2">CCP-18</strain>
    </source>
</reference>
<dbReference type="NCBIfam" id="TIGR02532">
    <property type="entry name" value="IV_pilin_GFxxxE"/>
    <property type="match status" value="1"/>
</dbReference>
<organism evidence="1 2">
    <name type="scientific">Inhella crocodyli</name>
    <dbReference type="NCBI Taxonomy" id="2499851"/>
    <lineage>
        <taxon>Bacteria</taxon>
        <taxon>Pseudomonadati</taxon>
        <taxon>Pseudomonadota</taxon>
        <taxon>Betaproteobacteria</taxon>
        <taxon>Burkholderiales</taxon>
        <taxon>Sphaerotilaceae</taxon>
        <taxon>Inhella</taxon>
    </lineage>
</organism>
<name>A0A3S2XYY6_9BURK</name>
<keyword evidence="2" id="KW-1185">Reference proteome</keyword>